<dbReference type="AlphaFoldDB" id="A0A3N4HTX6"/>
<dbReference type="Proteomes" id="UP000275078">
    <property type="component" value="Unassembled WGS sequence"/>
</dbReference>
<evidence type="ECO:0000256" key="1">
    <source>
        <dbReference type="SAM" id="MobiDB-lite"/>
    </source>
</evidence>
<dbReference type="EMBL" id="ML119729">
    <property type="protein sequence ID" value="RPA77282.1"/>
    <property type="molecule type" value="Genomic_DNA"/>
</dbReference>
<accession>A0A3N4HTX6</accession>
<organism evidence="2 3">
    <name type="scientific">Ascobolus immersus RN42</name>
    <dbReference type="NCBI Taxonomy" id="1160509"/>
    <lineage>
        <taxon>Eukaryota</taxon>
        <taxon>Fungi</taxon>
        <taxon>Dikarya</taxon>
        <taxon>Ascomycota</taxon>
        <taxon>Pezizomycotina</taxon>
        <taxon>Pezizomycetes</taxon>
        <taxon>Pezizales</taxon>
        <taxon>Ascobolaceae</taxon>
        <taxon>Ascobolus</taxon>
    </lineage>
</organism>
<protein>
    <submittedName>
        <fullName evidence="2">Uncharacterized protein</fullName>
    </submittedName>
</protein>
<evidence type="ECO:0000313" key="2">
    <source>
        <dbReference type="EMBL" id="RPA77282.1"/>
    </source>
</evidence>
<evidence type="ECO:0000313" key="3">
    <source>
        <dbReference type="Proteomes" id="UP000275078"/>
    </source>
</evidence>
<keyword evidence="3" id="KW-1185">Reference proteome</keyword>
<name>A0A3N4HTX6_ASCIM</name>
<feature type="compositionally biased region" description="Basic and acidic residues" evidence="1">
    <location>
        <begin position="64"/>
        <end position="80"/>
    </location>
</feature>
<proteinExistence type="predicted"/>
<gene>
    <name evidence="2" type="ORF">BJ508DRAFT_417195</name>
</gene>
<feature type="region of interest" description="Disordered" evidence="1">
    <location>
        <begin position="38"/>
        <end position="80"/>
    </location>
</feature>
<reference evidence="2 3" key="1">
    <citation type="journal article" date="2018" name="Nat. Ecol. Evol.">
        <title>Pezizomycetes genomes reveal the molecular basis of ectomycorrhizal truffle lifestyle.</title>
        <authorList>
            <person name="Murat C."/>
            <person name="Payen T."/>
            <person name="Noel B."/>
            <person name="Kuo A."/>
            <person name="Morin E."/>
            <person name="Chen J."/>
            <person name="Kohler A."/>
            <person name="Krizsan K."/>
            <person name="Balestrini R."/>
            <person name="Da Silva C."/>
            <person name="Montanini B."/>
            <person name="Hainaut M."/>
            <person name="Levati E."/>
            <person name="Barry K.W."/>
            <person name="Belfiori B."/>
            <person name="Cichocki N."/>
            <person name="Clum A."/>
            <person name="Dockter R.B."/>
            <person name="Fauchery L."/>
            <person name="Guy J."/>
            <person name="Iotti M."/>
            <person name="Le Tacon F."/>
            <person name="Lindquist E.A."/>
            <person name="Lipzen A."/>
            <person name="Malagnac F."/>
            <person name="Mello A."/>
            <person name="Molinier V."/>
            <person name="Miyauchi S."/>
            <person name="Poulain J."/>
            <person name="Riccioni C."/>
            <person name="Rubini A."/>
            <person name="Sitrit Y."/>
            <person name="Splivallo R."/>
            <person name="Traeger S."/>
            <person name="Wang M."/>
            <person name="Zifcakova L."/>
            <person name="Wipf D."/>
            <person name="Zambonelli A."/>
            <person name="Paolocci F."/>
            <person name="Nowrousian M."/>
            <person name="Ottonello S."/>
            <person name="Baldrian P."/>
            <person name="Spatafora J.W."/>
            <person name="Henrissat B."/>
            <person name="Nagy L.G."/>
            <person name="Aury J.M."/>
            <person name="Wincker P."/>
            <person name="Grigoriev I.V."/>
            <person name="Bonfante P."/>
            <person name="Martin F.M."/>
        </authorList>
    </citation>
    <scope>NUCLEOTIDE SEQUENCE [LARGE SCALE GENOMIC DNA]</scope>
    <source>
        <strain evidence="2 3">RN42</strain>
    </source>
</reference>
<sequence>MQTNQSVYTAEVTKVCKIIPTNNLNEAIEKVKKLELEVEGDAETERDPMQESTAQSKKRRKRAQGKEKEGKKEIANYKPL</sequence>